<comment type="function">
    <text evidence="6">Specifically methylates the adenine in position 1618 of 23S rRNA.</text>
</comment>
<keyword evidence="5 6" id="KW-0949">S-adenosyl-L-methionine</keyword>
<evidence type="ECO:0000256" key="4">
    <source>
        <dbReference type="ARBA" id="ARBA00022679"/>
    </source>
</evidence>
<dbReference type="EMBL" id="JJMU01000061">
    <property type="protein sequence ID" value="KGE12968.1"/>
    <property type="molecule type" value="Genomic_DNA"/>
</dbReference>
<dbReference type="InterPro" id="IPR016909">
    <property type="entry name" value="rRNA_lsu_MeTfrase_F"/>
</dbReference>
<sequence>MAGPTQQTNMHPRNLHASGYDIKKLTAKNPALKAHVITTVAGKESINFSSPEAVFELNKSLLMKYYQIDQWSILRNSLCPPIPGRVDYIHHLADLLAKDHAGDIPKGVGVKILDIGTGSSCIYPILGQRSYQWSFVGTDIEAGVLNHAQATLKLNAGLKRDVTLRLQEDKGNIFKGVVEKSDRFNAVMCNPPFFKSREDNWQKSTKKFNNLHKDAEKLPVQNFGGHPNELWCEGGEKQFIRSMIYESMEFKDQLGWITTLVSDKDNLKPLIAILEYHKVPKLEIIPMAQGNKRIRILAWKWN</sequence>
<dbReference type="Gene3D" id="3.40.50.150">
    <property type="entry name" value="Vaccinia Virus protein VP39"/>
    <property type="match status" value="1"/>
</dbReference>
<comment type="subcellular location">
    <subcellularLocation>
        <location evidence="6">Cytoplasm</location>
    </subcellularLocation>
</comment>
<protein>
    <recommendedName>
        <fullName evidence="6">Ribosomal RNA large subunit methyltransferase F</fullName>
        <ecNumber evidence="6">2.1.1.181</ecNumber>
    </recommendedName>
    <alternativeName>
        <fullName evidence="6">23S rRNA mA1618 methyltransferase</fullName>
    </alternativeName>
    <alternativeName>
        <fullName evidence="6">rRNA adenine N-6-methyltransferase</fullName>
    </alternativeName>
</protein>
<dbReference type="CDD" id="cd02440">
    <property type="entry name" value="AdoMet_MTases"/>
    <property type="match status" value="1"/>
</dbReference>
<dbReference type="RefSeq" id="WP_037501787.1">
    <property type="nucleotide sequence ID" value="NZ_JJMU01000061.1"/>
</dbReference>
<reference evidence="8" key="1">
    <citation type="submission" date="2014-04" db="EMBL/GenBank/DDBJ databases">
        <title>Whole-Genome optical mapping and complete genome sequence of Sphingobacterium deserti sp. nov., a new spaces isolated from desert in the west of China.</title>
        <authorList>
            <person name="Teng C."/>
            <person name="Zhou Z."/>
            <person name="Li X."/>
            <person name="Chen M."/>
            <person name="Lin M."/>
            <person name="Wang L."/>
            <person name="Su S."/>
            <person name="Zhang C."/>
            <person name="Zhang W."/>
        </authorList>
    </citation>
    <scope>NUCLEOTIDE SEQUENCE [LARGE SCALE GENOMIC DNA]</scope>
    <source>
        <strain evidence="8">ACCC05744</strain>
    </source>
</reference>
<keyword evidence="2 6" id="KW-0698">rRNA processing</keyword>
<dbReference type="STRING" id="1229276.DI53_3185"/>
<dbReference type="PANTHER" id="PTHR13393:SF0">
    <property type="entry name" value="RNA N6-ADENOSINE-METHYLTRANSFERASE METTL16"/>
    <property type="match status" value="1"/>
</dbReference>
<evidence type="ECO:0000313" key="7">
    <source>
        <dbReference type="EMBL" id="KGE12968.1"/>
    </source>
</evidence>
<dbReference type="EC" id="2.1.1.181" evidence="6"/>
<dbReference type="GO" id="GO:0005737">
    <property type="term" value="C:cytoplasm"/>
    <property type="evidence" value="ECO:0007669"/>
    <property type="project" value="UniProtKB-SubCell"/>
</dbReference>
<dbReference type="Proteomes" id="UP000031802">
    <property type="component" value="Unassembled WGS sequence"/>
</dbReference>
<dbReference type="PIRSF" id="PIRSF029038">
    <property type="entry name" value="Mtase_YbiN_prd"/>
    <property type="match status" value="1"/>
</dbReference>
<organism evidence="7 8">
    <name type="scientific">Sphingobacterium deserti</name>
    <dbReference type="NCBI Taxonomy" id="1229276"/>
    <lineage>
        <taxon>Bacteria</taxon>
        <taxon>Pseudomonadati</taxon>
        <taxon>Bacteroidota</taxon>
        <taxon>Sphingobacteriia</taxon>
        <taxon>Sphingobacteriales</taxon>
        <taxon>Sphingobacteriaceae</taxon>
        <taxon>Sphingobacterium</taxon>
    </lineage>
</organism>
<reference evidence="7 8" key="2">
    <citation type="journal article" date="2015" name="PLoS ONE">
        <title>Whole-Genome Optical Mapping and Finished Genome Sequence of Sphingobacterium deserti sp. nov., a New Species Isolated from the Western Desert of China.</title>
        <authorList>
            <person name="Teng C."/>
            <person name="Zhou Z."/>
            <person name="Molnar I."/>
            <person name="Li X."/>
            <person name="Tang R."/>
            <person name="Chen M."/>
            <person name="Wang L."/>
            <person name="Su S."/>
            <person name="Zhang W."/>
            <person name="Lin M."/>
        </authorList>
    </citation>
    <scope>NUCLEOTIDE SEQUENCE [LARGE SCALE GENOMIC DNA]</scope>
    <source>
        <strain evidence="8">ACCC05744</strain>
    </source>
</reference>
<evidence type="ECO:0000313" key="8">
    <source>
        <dbReference type="Proteomes" id="UP000031802"/>
    </source>
</evidence>
<comment type="similarity">
    <text evidence="6">Belongs to the methyltransferase superfamily. METTL16/RlmF family.</text>
</comment>
<keyword evidence="8" id="KW-1185">Reference proteome</keyword>
<proteinExistence type="inferred from homology"/>
<evidence type="ECO:0000256" key="5">
    <source>
        <dbReference type="ARBA" id="ARBA00022691"/>
    </source>
</evidence>
<evidence type="ECO:0000256" key="2">
    <source>
        <dbReference type="ARBA" id="ARBA00022552"/>
    </source>
</evidence>
<keyword evidence="1 6" id="KW-0963">Cytoplasm</keyword>
<dbReference type="HAMAP" id="MF_01848">
    <property type="entry name" value="23SrRNA_methyltr_F"/>
    <property type="match status" value="1"/>
</dbReference>
<comment type="catalytic activity">
    <reaction evidence="6">
        <text>adenosine(1618) in 23S rRNA + S-adenosyl-L-methionine = N(6)-methyladenosine(1618) in 23S rRNA + S-adenosyl-L-homocysteine + H(+)</text>
        <dbReference type="Rhea" id="RHEA:16497"/>
        <dbReference type="Rhea" id="RHEA-COMP:10229"/>
        <dbReference type="Rhea" id="RHEA-COMP:10231"/>
        <dbReference type="ChEBI" id="CHEBI:15378"/>
        <dbReference type="ChEBI" id="CHEBI:57856"/>
        <dbReference type="ChEBI" id="CHEBI:59789"/>
        <dbReference type="ChEBI" id="CHEBI:74411"/>
        <dbReference type="ChEBI" id="CHEBI:74449"/>
        <dbReference type="EC" id="2.1.1.181"/>
    </reaction>
</comment>
<gene>
    <name evidence="6" type="primary">rlmF</name>
    <name evidence="7" type="ORF">DI53_3185</name>
</gene>
<dbReference type="InterPro" id="IPR010286">
    <property type="entry name" value="METTL16/RlmF"/>
</dbReference>
<dbReference type="PATRIC" id="fig|1229276.3.peg.3295"/>
<dbReference type="PANTHER" id="PTHR13393">
    <property type="entry name" value="SAM-DEPENDENT METHYLTRANSFERASE"/>
    <property type="match status" value="1"/>
</dbReference>
<keyword evidence="4 6" id="KW-0808">Transferase</keyword>
<name>A0A0B8T2B9_9SPHI</name>
<evidence type="ECO:0000256" key="3">
    <source>
        <dbReference type="ARBA" id="ARBA00022603"/>
    </source>
</evidence>
<accession>A0A0B8T2B9</accession>
<dbReference type="eggNOG" id="COG3129">
    <property type="taxonomic scope" value="Bacteria"/>
</dbReference>
<dbReference type="GO" id="GO:0052907">
    <property type="term" value="F:23S rRNA (adenine(1618)-N(6))-methyltransferase activity"/>
    <property type="evidence" value="ECO:0007669"/>
    <property type="project" value="UniProtKB-EC"/>
</dbReference>
<dbReference type="OrthoDB" id="1115728at2"/>
<dbReference type="NCBIfam" id="NF008725">
    <property type="entry name" value="PRK11727.1"/>
    <property type="match status" value="1"/>
</dbReference>
<evidence type="ECO:0000256" key="1">
    <source>
        <dbReference type="ARBA" id="ARBA00022490"/>
    </source>
</evidence>
<dbReference type="GO" id="GO:0070475">
    <property type="term" value="P:rRNA base methylation"/>
    <property type="evidence" value="ECO:0007669"/>
    <property type="project" value="TreeGrafter"/>
</dbReference>
<dbReference type="SUPFAM" id="SSF53335">
    <property type="entry name" value="S-adenosyl-L-methionine-dependent methyltransferases"/>
    <property type="match status" value="1"/>
</dbReference>
<dbReference type="AlphaFoldDB" id="A0A0B8T2B9"/>
<dbReference type="InterPro" id="IPR029063">
    <property type="entry name" value="SAM-dependent_MTases_sf"/>
</dbReference>
<keyword evidence="3 6" id="KW-0489">Methyltransferase</keyword>
<evidence type="ECO:0000256" key="6">
    <source>
        <dbReference type="HAMAP-Rule" id="MF_01848"/>
    </source>
</evidence>
<comment type="caution">
    <text evidence="7">The sequence shown here is derived from an EMBL/GenBank/DDBJ whole genome shotgun (WGS) entry which is preliminary data.</text>
</comment>
<dbReference type="Pfam" id="PF05971">
    <property type="entry name" value="Methyltransf_10"/>
    <property type="match status" value="1"/>
</dbReference>